<evidence type="ECO:0000313" key="5">
    <source>
        <dbReference type="Proteomes" id="UP000887540"/>
    </source>
</evidence>
<keyword evidence="2" id="KW-0479">Metal-binding</keyword>
<evidence type="ECO:0000256" key="3">
    <source>
        <dbReference type="ARBA" id="ARBA00023004"/>
    </source>
</evidence>
<reference evidence="6" key="1">
    <citation type="submission" date="2022-11" db="UniProtKB">
        <authorList>
            <consortium name="WormBaseParasite"/>
        </authorList>
    </citation>
    <scope>IDENTIFICATION</scope>
</reference>
<dbReference type="Pfam" id="PF05721">
    <property type="entry name" value="PhyH"/>
    <property type="match status" value="1"/>
</dbReference>
<dbReference type="PANTHER" id="PTHR20883">
    <property type="entry name" value="PHYTANOYL-COA DIOXYGENASE DOMAIN CONTAINING 1"/>
    <property type="match status" value="1"/>
</dbReference>
<dbReference type="GO" id="GO:0046872">
    <property type="term" value="F:metal ion binding"/>
    <property type="evidence" value="ECO:0007669"/>
    <property type="project" value="UniProtKB-KW"/>
</dbReference>
<dbReference type="AlphaFoldDB" id="A0A914CTM5"/>
<evidence type="ECO:0000256" key="4">
    <source>
        <dbReference type="ARBA" id="ARBA00038356"/>
    </source>
</evidence>
<dbReference type="Gene3D" id="2.60.120.620">
    <property type="entry name" value="q2cbj1_9rhob like domain"/>
    <property type="match status" value="1"/>
</dbReference>
<keyword evidence="3" id="KW-0408">Iron</keyword>
<comment type="cofactor">
    <cofactor evidence="1">
        <name>Fe cation</name>
        <dbReference type="ChEBI" id="CHEBI:24875"/>
    </cofactor>
</comment>
<sequence length="263" mass="30516">MNAIVDEMNPEDHPKCIFTTEDEPKNTRDFYFLESADKIQFFYEEGVFNEDGELTVEKGKAFNKVGHALHWLNPVFKKYTFHQNIKNIARQLEMKQPQIVQSMYIFKQPNYGGAVSEHVDSTFLKIEPTNKLLGVWIAVDDASIENGCLWFIPGSHKNHELNYHFVRSNSDSDDPYEPLLEYVGEKPIYDSEKFIPVPVPRGSLVLIDPLVVHKSERNVSKLSRHAYSFHIADKYESQWSPLNWLQETSTYKFPNLLNNDSLV</sequence>
<proteinExistence type="inferred from homology"/>
<accession>A0A914CTM5</accession>
<dbReference type="Proteomes" id="UP000887540">
    <property type="component" value="Unplaced"/>
</dbReference>
<protein>
    <submittedName>
        <fullName evidence="6">Phytanoyl-CoA dioxygenase</fullName>
    </submittedName>
</protein>
<name>A0A914CTM5_9BILA</name>
<evidence type="ECO:0000256" key="2">
    <source>
        <dbReference type="ARBA" id="ARBA00022723"/>
    </source>
</evidence>
<evidence type="ECO:0000256" key="1">
    <source>
        <dbReference type="ARBA" id="ARBA00001962"/>
    </source>
</evidence>
<dbReference type="InterPro" id="IPR008775">
    <property type="entry name" value="Phytyl_CoA_dOase-like"/>
</dbReference>
<comment type="similarity">
    <text evidence="4">Belongs to the PhyH family. PHYHD1 subfamily.</text>
</comment>
<keyword evidence="5" id="KW-1185">Reference proteome</keyword>
<dbReference type="SUPFAM" id="SSF51197">
    <property type="entry name" value="Clavaminate synthase-like"/>
    <property type="match status" value="1"/>
</dbReference>
<evidence type="ECO:0000313" key="6">
    <source>
        <dbReference type="WBParaSite" id="ACRNAN_scaffold1450.g30332.t1"/>
    </source>
</evidence>
<dbReference type="WBParaSite" id="ACRNAN_scaffold1450.g30332.t1">
    <property type="protein sequence ID" value="ACRNAN_scaffold1450.g30332.t1"/>
    <property type="gene ID" value="ACRNAN_scaffold1450.g30332"/>
</dbReference>
<dbReference type="PANTHER" id="PTHR20883:SF15">
    <property type="entry name" value="PHYTANOYL-COA DIOXYGENASE DOMAIN-CONTAINING PROTEIN 1"/>
    <property type="match status" value="1"/>
</dbReference>
<organism evidence="5 6">
    <name type="scientific">Acrobeloides nanus</name>
    <dbReference type="NCBI Taxonomy" id="290746"/>
    <lineage>
        <taxon>Eukaryota</taxon>
        <taxon>Metazoa</taxon>
        <taxon>Ecdysozoa</taxon>
        <taxon>Nematoda</taxon>
        <taxon>Chromadorea</taxon>
        <taxon>Rhabditida</taxon>
        <taxon>Tylenchina</taxon>
        <taxon>Cephalobomorpha</taxon>
        <taxon>Cephaloboidea</taxon>
        <taxon>Cephalobidae</taxon>
        <taxon>Acrobeloides</taxon>
    </lineage>
</organism>